<dbReference type="InterPro" id="IPR012677">
    <property type="entry name" value="Nucleotide-bd_a/b_plait_sf"/>
</dbReference>
<dbReference type="EMBL" id="CAHR02000281">
    <property type="protein sequence ID" value="CCG84662.1"/>
    <property type="molecule type" value="Genomic_DNA"/>
</dbReference>
<organism evidence="4 5">
    <name type="scientific">Taphrina deformans (strain PYCC 5710 / ATCC 11124 / CBS 356.35 / IMI 108563 / JCM 9778 / NBRC 8474)</name>
    <name type="common">Peach leaf curl fungus</name>
    <name type="synonym">Lalaria deformans</name>
    <dbReference type="NCBI Taxonomy" id="1097556"/>
    <lineage>
        <taxon>Eukaryota</taxon>
        <taxon>Fungi</taxon>
        <taxon>Dikarya</taxon>
        <taxon>Ascomycota</taxon>
        <taxon>Taphrinomycotina</taxon>
        <taxon>Taphrinomycetes</taxon>
        <taxon>Taphrinales</taxon>
        <taxon>Taphrinaceae</taxon>
        <taxon>Taphrina</taxon>
    </lineage>
</organism>
<evidence type="ECO:0000313" key="5">
    <source>
        <dbReference type="Proteomes" id="UP000013776"/>
    </source>
</evidence>
<keyword evidence="1" id="KW-0694">RNA-binding</keyword>
<dbReference type="PANTHER" id="PTHR19965">
    <property type="entry name" value="RNA AND EXPORT FACTOR BINDING PROTEIN"/>
    <property type="match status" value="1"/>
</dbReference>
<evidence type="ECO:0000313" key="4">
    <source>
        <dbReference type="EMBL" id="CCG84662.1"/>
    </source>
</evidence>
<dbReference type="OrthoDB" id="5382468at2759"/>
<dbReference type="AlphaFoldDB" id="R4XGA6"/>
<dbReference type="GO" id="GO:0006406">
    <property type="term" value="P:mRNA export from nucleus"/>
    <property type="evidence" value="ECO:0007669"/>
    <property type="project" value="TreeGrafter"/>
</dbReference>
<dbReference type="InterPro" id="IPR035979">
    <property type="entry name" value="RBD_domain_sf"/>
</dbReference>
<proteinExistence type="predicted"/>
<evidence type="ECO:0000256" key="2">
    <source>
        <dbReference type="SAM" id="MobiDB-lite"/>
    </source>
</evidence>
<gene>
    <name evidence="4" type="ORF">TAPDE_005120</name>
</gene>
<comment type="caution">
    <text evidence="4">The sequence shown here is derived from an EMBL/GenBank/DDBJ whole genome shotgun (WGS) entry which is preliminary data.</text>
</comment>
<dbReference type="InterPro" id="IPR051229">
    <property type="entry name" value="ALYREF_mRNA_export"/>
</dbReference>
<dbReference type="STRING" id="1097556.R4XGA6"/>
<feature type="domain" description="Chromatin target of PRMT1 protein C-terminal" evidence="3">
    <location>
        <begin position="54"/>
        <end position="127"/>
    </location>
</feature>
<protein>
    <recommendedName>
        <fullName evidence="3">Chromatin target of PRMT1 protein C-terminal domain-containing protein</fullName>
    </recommendedName>
</protein>
<dbReference type="InterPro" id="IPR025715">
    <property type="entry name" value="FoP_C"/>
</dbReference>
<dbReference type="Gene3D" id="3.30.70.330">
    <property type="match status" value="1"/>
</dbReference>
<feature type="compositionally biased region" description="Basic and acidic residues" evidence="2">
    <location>
        <begin position="70"/>
        <end position="81"/>
    </location>
</feature>
<reference evidence="4 5" key="1">
    <citation type="journal article" date="2013" name="MBio">
        <title>Genome sequencing of the plant pathogen Taphrina deformans, the causal agent of peach leaf curl.</title>
        <authorList>
            <person name="Cisse O.H."/>
            <person name="Almeida J.M.G.C.F."/>
            <person name="Fonseca A."/>
            <person name="Kumar A.A."/>
            <person name="Salojaervi J."/>
            <person name="Overmyer K."/>
            <person name="Hauser P.M."/>
            <person name="Pagni M."/>
        </authorList>
    </citation>
    <scope>NUCLEOTIDE SEQUENCE [LARGE SCALE GENOMIC DNA]</scope>
    <source>
        <strain evidence="5">PYCC 5710 / ATCC 11124 / CBS 356.35 / IMI 108563 / JCM 9778 / NBRC 8474</strain>
    </source>
</reference>
<dbReference type="SUPFAM" id="SSF54928">
    <property type="entry name" value="RNA-binding domain, RBD"/>
    <property type="match status" value="1"/>
</dbReference>
<keyword evidence="5" id="KW-1185">Reference proteome</keyword>
<dbReference type="GO" id="GO:0003729">
    <property type="term" value="F:mRNA binding"/>
    <property type="evidence" value="ECO:0007669"/>
    <property type="project" value="TreeGrafter"/>
</dbReference>
<dbReference type="GO" id="GO:0005634">
    <property type="term" value="C:nucleus"/>
    <property type="evidence" value="ECO:0007669"/>
    <property type="project" value="TreeGrafter"/>
</dbReference>
<dbReference type="SMART" id="SM01218">
    <property type="entry name" value="FoP_duplication"/>
    <property type="match status" value="1"/>
</dbReference>
<dbReference type="Pfam" id="PF00076">
    <property type="entry name" value="RRM_1"/>
    <property type="match status" value="1"/>
</dbReference>
<dbReference type="Proteomes" id="UP000013776">
    <property type="component" value="Unassembled WGS sequence"/>
</dbReference>
<dbReference type="InterPro" id="IPR000504">
    <property type="entry name" value="RRM_dom"/>
</dbReference>
<dbReference type="PANTHER" id="PTHR19965:SF82">
    <property type="entry name" value="THO COMPLEX SUBUNIT 4"/>
    <property type="match status" value="1"/>
</dbReference>
<sequence length="150" mass="16352">MRFDRAGRLPYNRSEGIAFVTYDRYGDAKTAIQEYDGQSALGQLLEVELDSVVPPPRNNPNRDLASRISGEPRGRRDEGPRRGGSRGGRGQPRPEKSSTTRRGPVTADDLDAELDNYINQRNNGDSQKVAEAGTGTANTTDSGLDGMQID</sequence>
<evidence type="ECO:0000256" key="1">
    <source>
        <dbReference type="ARBA" id="ARBA00022884"/>
    </source>
</evidence>
<name>R4XGA6_TAPDE</name>
<dbReference type="VEuPathDB" id="FungiDB:TAPDE_005120"/>
<feature type="compositionally biased region" description="Polar residues" evidence="2">
    <location>
        <begin position="117"/>
        <end position="126"/>
    </location>
</feature>
<dbReference type="Pfam" id="PF13865">
    <property type="entry name" value="FoP_duplication"/>
    <property type="match status" value="1"/>
</dbReference>
<accession>R4XGA6</accession>
<evidence type="ECO:0000259" key="3">
    <source>
        <dbReference type="SMART" id="SM01218"/>
    </source>
</evidence>
<feature type="region of interest" description="Disordered" evidence="2">
    <location>
        <begin position="51"/>
        <end position="150"/>
    </location>
</feature>